<evidence type="ECO:0000256" key="3">
    <source>
        <dbReference type="ARBA" id="ARBA00022833"/>
    </source>
</evidence>
<gene>
    <name evidence="7" type="ORF">RIF29_30646</name>
</gene>
<reference evidence="7 8" key="1">
    <citation type="submission" date="2024-01" db="EMBL/GenBank/DDBJ databases">
        <title>The genomes of 5 underutilized Papilionoideae crops provide insights into root nodulation and disease resistanc.</title>
        <authorList>
            <person name="Yuan L."/>
        </authorList>
    </citation>
    <scope>NUCLEOTIDE SEQUENCE [LARGE SCALE GENOMIC DNA]</scope>
    <source>
        <strain evidence="7">ZHUSHIDOU_FW_LH</strain>
        <tissue evidence="7">Leaf</tissue>
    </source>
</reference>
<comment type="caution">
    <text evidence="7">The sequence shown here is derived from an EMBL/GenBank/DDBJ whole genome shotgun (WGS) entry which is preliminary data.</text>
</comment>
<keyword evidence="2 4" id="KW-0863">Zinc-finger</keyword>
<dbReference type="GO" id="GO:0008270">
    <property type="term" value="F:zinc ion binding"/>
    <property type="evidence" value="ECO:0007669"/>
    <property type="project" value="UniProtKB-KW"/>
</dbReference>
<organism evidence="7 8">
    <name type="scientific">Crotalaria pallida</name>
    <name type="common">Smooth rattlebox</name>
    <name type="synonym">Crotalaria striata</name>
    <dbReference type="NCBI Taxonomy" id="3830"/>
    <lineage>
        <taxon>Eukaryota</taxon>
        <taxon>Viridiplantae</taxon>
        <taxon>Streptophyta</taxon>
        <taxon>Embryophyta</taxon>
        <taxon>Tracheophyta</taxon>
        <taxon>Spermatophyta</taxon>
        <taxon>Magnoliopsida</taxon>
        <taxon>eudicotyledons</taxon>
        <taxon>Gunneridae</taxon>
        <taxon>Pentapetalae</taxon>
        <taxon>rosids</taxon>
        <taxon>fabids</taxon>
        <taxon>Fabales</taxon>
        <taxon>Fabaceae</taxon>
        <taxon>Papilionoideae</taxon>
        <taxon>50 kb inversion clade</taxon>
        <taxon>genistoids sensu lato</taxon>
        <taxon>core genistoids</taxon>
        <taxon>Crotalarieae</taxon>
        <taxon>Crotalaria</taxon>
    </lineage>
</organism>
<feature type="transmembrane region" description="Helical" evidence="5">
    <location>
        <begin position="7"/>
        <end position="28"/>
    </location>
</feature>
<evidence type="ECO:0000256" key="4">
    <source>
        <dbReference type="PROSITE-ProRule" id="PRU00134"/>
    </source>
</evidence>
<keyword evidence="5" id="KW-0812">Transmembrane</keyword>
<dbReference type="SUPFAM" id="SSF144232">
    <property type="entry name" value="HIT/MYND zinc finger-like"/>
    <property type="match status" value="1"/>
</dbReference>
<sequence length="201" mass="23114">MPSYGELLDLFILIIILIVPFLGLLVWAGNKVTNSNEETHYFTGEEMVQTCNETYQLFEQDHEEDTLHGLVRTHCACSFCGKLSHITSVCSSCNTAFYCSEVCKDTHWRFFHKYECVDEIESAKEQQEGSPSRGTHCLLKEPEIESSKYSLFNEVVEQKTDEGEVYCIEERIEQMRYYDACAACGNASTKKCSRCKAIKYW</sequence>
<keyword evidence="5" id="KW-1133">Transmembrane helix</keyword>
<evidence type="ECO:0000256" key="1">
    <source>
        <dbReference type="ARBA" id="ARBA00022723"/>
    </source>
</evidence>
<evidence type="ECO:0000313" key="7">
    <source>
        <dbReference type="EMBL" id="KAK7256992.1"/>
    </source>
</evidence>
<evidence type="ECO:0000313" key="8">
    <source>
        <dbReference type="Proteomes" id="UP001372338"/>
    </source>
</evidence>
<dbReference type="Pfam" id="PF01753">
    <property type="entry name" value="zf-MYND"/>
    <property type="match status" value="1"/>
</dbReference>
<dbReference type="Gene3D" id="6.10.140.2220">
    <property type="match status" value="1"/>
</dbReference>
<dbReference type="PROSITE" id="PS50865">
    <property type="entry name" value="ZF_MYND_2"/>
    <property type="match status" value="1"/>
</dbReference>
<evidence type="ECO:0000259" key="6">
    <source>
        <dbReference type="PROSITE" id="PS50865"/>
    </source>
</evidence>
<dbReference type="InterPro" id="IPR002893">
    <property type="entry name" value="Znf_MYND"/>
</dbReference>
<keyword evidence="8" id="KW-1185">Reference proteome</keyword>
<protein>
    <recommendedName>
        <fullName evidence="6">MYND-type domain-containing protein</fullName>
    </recommendedName>
</protein>
<accession>A0AAN9EGM6</accession>
<keyword evidence="5" id="KW-0472">Membrane</keyword>
<name>A0AAN9EGM6_CROPI</name>
<feature type="domain" description="MYND-type" evidence="6">
    <location>
        <begin position="77"/>
        <end position="116"/>
    </location>
</feature>
<dbReference type="EMBL" id="JAYWIO010000006">
    <property type="protein sequence ID" value="KAK7256992.1"/>
    <property type="molecule type" value="Genomic_DNA"/>
</dbReference>
<keyword evidence="1" id="KW-0479">Metal-binding</keyword>
<dbReference type="AlphaFoldDB" id="A0AAN9EGM6"/>
<evidence type="ECO:0000256" key="5">
    <source>
        <dbReference type="SAM" id="Phobius"/>
    </source>
</evidence>
<dbReference type="Proteomes" id="UP001372338">
    <property type="component" value="Unassembled WGS sequence"/>
</dbReference>
<keyword evidence="3" id="KW-0862">Zinc</keyword>
<proteinExistence type="predicted"/>
<evidence type="ECO:0000256" key="2">
    <source>
        <dbReference type="ARBA" id="ARBA00022771"/>
    </source>
</evidence>